<protein>
    <submittedName>
        <fullName evidence="7">(diamondback moth) hypothetical protein</fullName>
    </submittedName>
</protein>
<dbReference type="SUPFAM" id="SSF50494">
    <property type="entry name" value="Trypsin-like serine proteases"/>
    <property type="match status" value="1"/>
</dbReference>
<feature type="domain" description="Peptidase S1" evidence="6">
    <location>
        <begin position="1"/>
        <end position="98"/>
    </location>
</feature>
<dbReference type="InterPro" id="IPR033116">
    <property type="entry name" value="TRYPSIN_SER"/>
</dbReference>
<dbReference type="InterPro" id="IPR009003">
    <property type="entry name" value="Peptidase_S1_PA"/>
</dbReference>
<dbReference type="InterPro" id="IPR043504">
    <property type="entry name" value="Peptidase_S1_PA_chymotrypsin"/>
</dbReference>
<dbReference type="AlphaFoldDB" id="A0A8S4E2M9"/>
<dbReference type="EMBL" id="CAJHNJ030000011">
    <property type="protein sequence ID" value="CAG9108993.1"/>
    <property type="molecule type" value="Genomic_DNA"/>
</dbReference>
<keyword evidence="5" id="KW-0472">Membrane</keyword>
<dbReference type="InterPro" id="IPR001254">
    <property type="entry name" value="Trypsin_dom"/>
</dbReference>
<keyword evidence="1" id="KW-0645">Protease</keyword>
<dbReference type="GO" id="GO:0006508">
    <property type="term" value="P:proteolysis"/>
    <property type="evidence" value="ECO:0007669"/>
    <property type="project" value="UniProtKB-KW"/>
</dbReference>
<dbReference type="PANTHER" id="PTHR24276">
    <property type="entry name" value="POLYSERASE-RELATED"/>
    <property type="match status" value="1"/>
</dbReference>
<evidence type="ECO:0000313" key="7">
    <source>
        <dbReference type="EMBL" id="CAG9108993.1"/>
    </source>
</evidence>
<dbReference type="PANTHER" id="PTHR24276:SF98">
    <property type="entry name" value="FI18310P1-RELATED"/>
    <property type="match status" value="1"/>
</dbReference>
<reference evidence="7" key="1">
    <citation type="submission" date="2020-11" db="EMBL/GenBank/DDBJ databases">
        <authorList>
            <person name="Whiteford S."/>
        </authorList>
    </citation>
    <scope>NUCLEOTIDE SEQUENCE</scope>
</reference>
<sequence length="140" mass="15377">MKCIKSSPIGLRLVGLRKVDRDTCAARYPRFSYNNMLCAGLLGVGGAGTCKGDSGGPLVYNGVVVGVTSFAMRCADSFYPHVFTRVSSYTNWINNTLRQNQVEVVHKHSHNTAVAADVSSLMLLAFVTSIWIMYSEIIYF</sequence>
<keyword evidence="2" id="KW-0378">Hydrolase</keyword>
<evidence type="ECO:0000256" key="4">
    <source>
        <dbReference type="ARBA" id="ARBA00023157"/>
    </source>
</evidence>
<comment type="caution">
    <text evidence="7">The sequence shown here is derived from an EMBL/GenBank/DDBJ whole genome shotgun (WGS) entry which is preliminary data.</text>
</comment>
<dbReference type="PROSITE" id="PS00135">
    <property type="entry name" value="TRYPSIN_SER"/>
    <property type="match status" value="1"/>
</dbReference>
<feature type="transmembrane region" description="Helical" evidence="5">
    <location>
        <begin position="114"/>
        <end position="134"/>
    </location>
</feature>
<evidence type="ECO:0000256" key="5">
    <source>
        <dbReference type="SAM" id="Phobius"/>
    </source>
</evidence>
<keyword evidence="8" id="KW-1185">Reference proteome</keyword>
<accession>A0A8S4E2M9</accession>
<keyword evidence="5" id="KW-0812">Transmembrane</keyword>
<dbReference type="PROSITE" id="PS50240">
    <property type="entry name" value="TRYPSIN_DOM"/>
    <property type="match status" value="1"/>
</dbReference>
<name>A0A8S4E2M9_PLUXY</name>
<dbReference type="InterPro" id="IPR050430">
    <property type="entry name" value="Peptidase_S1"/>
</dbReference>
<dbReference type="Gene3D" id="2.40.10.10">
    <property type="entry name" value="Trypsin-like serine proteases"/>
    <property type="match status" value="1"/>
</dbReference>
<gene>
    <name evidence="7" type="ORF">PLXY2_LOCUS4241</name>
</gene>
<evidence type="ECO:0000256" key="3">
    <source>
        <dbReference type="ARBA" id="ARBA00022825"/>
    </source>
</evidence>
<evidence type="ECO:0000313" key="8">
    <source>
        <dbReference type="Proteomes" id="UP000653454"/>
    </source>
</evidence>
<dbReference type="Pfam" id="PF00089">
    <property type="entry name" value="Trypsin"/>
    <property type="match status" value="1"/>
</dbReference>
<keyword evidence="5" id="KW-1133">Transmembrane helix</keyword>
<organism evidence="7 8">
    <name type="scientific">Plutella xylostella</name>
    <name type="common">Diamondback moth</name>
    <name type="synonym">Plutella maculipennis</name>
    <dbReference type="NCBI Taxonomy" id="51655"/>
    <lineage>
        <taxon>Eukaryota</taxon>
        <taxon>Metazoa</taxon>
        <taxon>Ecdysozoa</taxon>
        <taxon>Arthropoda</taxon>
        <taxon>Hexapoda</taxon>
        <taxon>Insecta</taxon>
        <taxon>Pterygota</taxon>
        <taxon>Neoptera</taxon>
        <taxon>Endopterygota</taxon>
        <taxon>Lepidoptera</taxon>
        <taxon>Glossata</taxon>
        <taxon>Ditrysia</taxon>
        <taxon>Yponomeutoidea</taxon>
        <taxon>Plutellidae</taxon>
        <taxon>Plutella</taxon>
    </lineage>
</organism>
<proteinExistence type="predicted"/>
<keyword evidence="4" id="KW-1015">Disulfide bond</keyword>
<evidence type="ECO:0000259" key="6">
    <source>
        <dbReference type="PROSITE" id="PS50240"/>
    </source>
</evidence>
<dbReference type="Proteomes" id="UP000653454">
    <property type="component" value="Unassembled WGS sequence"/>
</dbReference>
<keyword evidence="3" id="KW-0720">Serine protease</keyword>
<evidence type="ECO:0000256" key="2">
    <source>
        <dbReference type="ARBA" id="ARBA00022801"/>
    </source>
</evidence>
<evidence type="ECO:0000256" key="1">
    <source>
        <dbReference type="ARBA" id="ARBA00022670"/>
    </source>
</evidence>
<dbReference type="GO" id="GO:0004252">
    <property type="term" value="F:serine-type endopeptidase activity"/>
    <property type="evidence" value="ECO:0007669"/>
    <property type="project" value="InterPro"/>
</dbReference>